<gene>
    <name evidence="9" type="ORF">WAK64_07270</name>
</gene>
<dbReference type="Pfam" id="PF03845">
    <property type="entry name" value="Spore_permease"/>
    <property type="match status" value="1"/>
</dbReference>
<keyword evidence="5 8" id="KW-0812">Transmembrane</keyword>
<keyword evidence="10" id="KW-1185">Reference proteome</keyword>
<feature type="transmembrane region" description="Helical" evidence="8">
    <location>
        <begin position="214"/>
        <end position="235"/>
    </location>
</feature>
<dbReference type="Proteomes" id="UP001312865">
    <property type="component" value="Unassembled WGS sequence"/>
</dbReference>
<feature type="transmembrane region" description="Helical" evidence="8">
    <location>
        <begin position="265"/>
        <end position="284"/>
    </location>
</feature>
<feature type="transmembrane region" description="Helical" evidence="8">
    <location>
        <begin position="106"/>
        <end position="127"/>
    </location>
</feature>
<keyword evidence="7 8" id="KW-0472">Membrane</keyword>
<evidence type="ECO:0000256" key="2">
    <source>
        <dbReference type="ARBA" id="ARBA00007998"/>
    </source>
</evidence>
<evidence type="ECO:0000256" key="5">
    <source>
        <dbReference type="ARBA" id="ARBA00022692"/>
    </source>
</evidence>
<feature type="transmembrane region" description="Helical" evidence="8">
    <location>
        <begin position="296"/>
        <end position="319"/>
    </location>
</feature>
<evidence type="ECO:0000313" key="10">
    <source>
        <dbReference type="Proteomes" id="UP001312865"/>
    </source>
</evidence>
<feature type="transmembrane region" description="Helical" evidence="8">
    <location>
        <begin position="38"/>
        <end position="62"/>
    </location>
</feature>
<evidence type="ECO:0000256" key="7">
    <source>
        <dbReference type="ARBA" id="ARBA00023136"/>
    </source>
</evidence>
<feature type="transmembrane region" description="Helical" evidence="8">
    <location>
        <begin position="82"/>
        <end position="100"/>
    </location>
</feature>
<keyword evidence="4" id="KW-0309">Germination</keyword>
<comment type="caution">
    <text evidence="9">The sequence shown here is derived from an EMBL/GenBank/DDBJ whole genome shotgun (WGS) entry which is preliminary data.</text>
</comment>
<organism evidence="9 10">
    <name type="scientific">Bacillus spongiae</name>
    <dbReference type="NCBI Taxonomy" id="2683610"/>
    <lineage>
        <taxon>Bacteria</taxon>
        <taxon>Bacillati</taxon>
        <taxon>Bacillota</taxon>
        <taxon>Bacilli</taxon>
        <taxon>Bacillales</taxon>
        <taxon>Bacillaceae</taxon>
        <taxon>Bacillus</taxon>
    </lineage>
</organism>
<feature type="transmembrane region" description="Helical" evidence="8">
    <location>
        <begin position="7"/>
        <end position="26"/>
    </location>
</feature>
<dbReference type="EMBL" id="JBBAXC010000005">
    <property type="protein sequence ID" value="MEI5906857.1"/>
    <property type="molecule type" value="Genomic_DNA"/>
</dbReference>
<keyword evidence="6 8" id="KW-1133">Transmembrane helix</keyword>
<name>A0ABU8HC56_9BACI</name>
<evidence type="ECO:0000256" key="4">
    <source>
        <dbReference type="ARBA" id="ARBA00022544"/>
    </source>
</evidence>
<keyword evidence="3" id="KW-0813">Transport</keyword>
<accession>A0ABU8HC56</accession>
<evidence type="ECO:0000313" key="9">
    <source>
        <dbReference type="EMBL" id="MEI5906857.1"/>
    </source>
</evidence>
<sequence length="356" mass="41007">MGERLQPYQVIMLLYMIQIGVGIFSLPRMTAETFGTNGWIGLILISLLVTLNILLIGLVFYYGKGRSIFQIIDDNLPKFLSFLLYIAIAILWSSLAVFIAKDFELLILMLYYPTLPESVFIILALYIAYRLTRGGIIHIAKTATIFFSTILIVFILAFHIPEFSFERLTPFIFSGEKELLNGGLNLYFSFLGYELSLLFIPFMAKNNTPFKPMLYAHFLLTFIYLITCFMAYGFFSFEQLLHESFPVLSMFEYVELPFLERTENIITHFFIWEVFATVVAFFWGADQMVRQALPKLSPKVSIISLLLLSFTISLTVDIVRDVEKWIFLLRSMELLVAVTLPILLLILIGLSKIRKN</sequence>
<evidence type="ECO:0000256" key="1">
    <source>
        <dbReference type="ARBA" id="ARBA00004141"/>
    </source>
</evidence>
<evidence type="ECO:0000256" key="6">
    <source>
        <dbReference type="ARBA" id="ARBA00022989"/>
    </source>
</evidence>
<evidence type="ECO:0000256" key="3">
    <source>
        <dbReference type="ARBA" id="ARBA00022448"/>
    </source>
</evidence>
<dbReference type="Gene3D" id="1.20.1740.10">
    <property type="entry name" value="Amino acid/polyamine transporter I"/>
    <property type="match status" value="1"/>
</dbReference>
<reference evidence="9 10" key="1">
    <citation type="journal article" date="2018" name="J. Microbiol.">
        <title>Bacillus spongiae sp. nov., isolated from sponge of Jeju Island.</title>
        <authorList>
            <person name="Lee G.E."/>
            <person name="Im W.T."/>
            <person name="Park J.S."/>
        </authorList>
    </citation>
    <scope>NUCLEOTIDE SEQUENCE [LARGE SCALE GENOMIC DNA]</scope>
    <source>
        <strain evidence="9 10">135PIL107-10</strain>
    </source>
</reference>
<comment type="subcellular location">
    <subcellularLocation>
        <location evidence="1">Membrane</location>
        <topology evidence="1">Multi-pass membrane protein</topology>
    </subcellularLocation>
</comment>
<comment type="similarity">
    <text evidence="2">Belongs to the amino acid-polyamine-organocation (APC) superfamily. Spore germination protein (SGP) (TC 2.A.3.9) family.</text>
</comment>
<protein>
    <submittedName>
        <fullName evidence="9">GerAB/ArcD/ProY family transporter</fullName>
    </submittedName>
</protein>
<feature type="transmembrane region" description="Helical" evidence="8">
    <location>
        <begin position="180"/>
        <end position="202"/>
    </location>
</feature>
<feature type="transmembrane region" description="Helical" evidence="8">
    <location>
        <begin position="325"/>
        <end position="350"/>
    </location>
</feature>
<dbReference type="RefSeq" id="WP_336586299.1">
    <property type="nucleotide sequence ID" value="NZ_JBBAXC010000005.1"/>
</dbReference>
<feature type="transmembrane region" description="Helical" evidence="8">
    <location>
        <begin position="139"/>
        <end position="160"/>
    </location>
</feature>
<dbReference type="PANTHER" id="PTHR34975">
    <property type="entry name" value="SPORE GERMINATION PROTEIN A2"/>
    <property type="match status" value="1"/>
</dbReference>
<dbReference type="InterPro" id="IPR004761">
    <property type="entry name" value="Spore_GerAB"/>
</dbReference>
<proteinExistence type="inferred from homology"/>
<dbReference type="PANTHER" id="PTHR34975:SF2">
    <property type="entry name" value="SPORE GERMINATION PROTEIN A2"/>
    <property type="match status" value="1"/>
</dbReference>
<evidence type="ECO:0000256" key="8">
    <source>
        <dbReference type="SAM" id="Phobius"/>
    </source>
</evidence>